<sequence length="71" mass="7271">MLPTSTHAALKKVLNDKPASIAPVSDRVAWLLDLAEALSSCGSPAEANEVYDSAIDLVHDVATRVAGGVAA</sequence>
<organism evidence="1 2">
    <name type="scientific">Tamaricihabitans halophyticus</name>
    <dbReference type="NCBI Taxonomy" id="1262583"/>
    <lineage>
        <taxon>Bacteria</taxon>
        <taxon>Bacillati</taxon>
        <taxon>Actinomycetota</taxon>
        <taxon>Actinomycetes</taxon>
        <taxon>Pseudonocardiales</taxon>
        <taxon>Pseudonocardiaceae</taxon>
        <taxon>Tamaricihabitans</taxon>
    </lineage>
</organism>
<gene>
    <name evidence="1" type="ORF">EV191_101930</name>
</gene>
<accession>A0A4R2R2K8</accession>
<dbReference type="AlphaFoldDB" id="A0A4R2R2K8"/>
<name>A0A4R2R2K8_9PSEU</name>
<evidence type="ECO:0000313" key="2">
    <source>
        <dbReference type="Proteomes" id="UP000294911"/>
    </source>
</evidence>
<reference evidence="1 2" key="1">
    <citation type="submission" date="2019-03" db="EMBL/GenBank/DDBJ databases">
        <title>Genomic Encyclopedia of Type Strains, Phase IV (KMG-IV): sequencing the most valuable type-strain genomes for metagenomic binning, comparative biology and taxonomic classification.</title>
        <authorList>
            <person name="Goeker M."/>
        </authorList>
    </citation>
    <scope>NUCLEOTIDE SEQUENCE [LARGE SCALE GENOMIC DNA]</scope>
    <source>
        <strain evidence="1 2">DSM 45765</strain>
    </source>
</reference>
<dbReference type="Proteomes" id="UP000294911">
    <property type="component" value="Unassembled WGS sequence"/>
</dbReference>
<keyword evidence="2" id="KW-1185">Reference proteome</keyword>
<protein>
    <submittedName>
        <fullName evidence="1">Uncharacterized protein</fullName>
    </submittedName>
</protein>
<dbReference type="EMBL" id="SLXQ01000001">
    <property type="protein sequence ID" value="TCP56980.1"/>
    <property type="molecule type" value="Genomic_DNA"/>
</dbReference>
<dbReference type="RefSeq" id="WP_132875510.1">
    <property type="nucleotide sequence ID" value="NZ_SLXQ01000001.1"/>
</dbReference>
<comment type="caution">
    <text evidence="1">The sequence shown here is derived from an EMBL/GenBank/DDBJ whole genome shotgun (WGS) entry which is preliminary data.</text>
</comment>
<evidence type="ECO:0000313" key="1">
    <source>
        <dbReference type="EMBL" id="TCP56980.1"/>
    </source>
</evidence>
<proteinExistence type="predicted"/>